<feature type="domain" description="HTH gntR-type" evidence="4">
    <location>
        <begin position="6"/>
        <end position="74"/>
    </location>
</feature>
<evidence type="ECO:0000313" key="5">
    <source>
        <dbReference type="EMBL" id="SHH83960.1"/>
    </source>
</evidence>
<dbReference type="InterPro" id="IPR050679">
    <property type="entry name" value="Bact_HTH_transcr_reg"/>
</dbReference>
<dbReference type="AlphaFoldDB" id="A0A1M5W908"/>
<protein>
    <submittedName>
        <fullName evidence="5">GntR family transcriptional regulator</fullName>
    </submittedName>
</protein>
<dbReference type="EMBL" id="FQXU01000004">
    <property type="protein sequence ID" value="SHH83960.1"/>
    <property type="molecule type" value="Genomic_DNA"/>
</dbReference>
<proteinExistence type="predicted"/>
<dbReference type="PANTHER" id="PTHR44846:SF1">
    <property type="entry name" value="MANNOSYL-D-GLYCERATE TRANSPORT_METABOLISM SYSTEM REPRESSOR MNGR-RELATED"/>
    <property type="match status" value="1"/>
</dbReference>
<dbReference type="Gene3D" id="1.10.10.10">
    <property type="entry name" value="Winged helix-like DNA-binding domain superfamily/Winged helix DNA-binding domain"/>
    <property type="match status" value="1"/>
</dbReference>
<evidence type="ECO:0000259" key="4">
    <source>
        <dbReference type="PROSITE" id="PS50949"/>
    </source>
</evidence>
<dbReference type="Pfam" id="PF00392">
    <property type="entry name" value="GntR"/>
    <property type="match status" value="1"/>
</dbReference>
<dbReference type="InterPro" id="IPR011663">
    <property type="entry name" value="UTRA"/>
</dbReference>
<keyword evidence="2" id="KW-0238">DNA-binding</keyword>
<evidence type="ECO:0000256" key="3">
    <source>
        <dbReference type="ARBA" id="ARBA00023163"/>
    </source>
</evidence>
<keyword evidence="3" id="KW-0804">Transcription</keyword>
<name>A0A1M5W908_9CLOT</name>
<gene>
    <name evidence="5" type="ORF">SAMN02745941_00979</name>
</gene>
<dbReference type="Proteomes" id="UP000184241">
    <property type="component" value="Unassembled WGS sequence"/>
</dbReference>
<dbReference type="Gene3D" id="3.40.1410.10">
    <property type="entry name" value="Chorismate lyase-like"/>
    <property type="match status" value="1"/>
</dbReference>
<organism evidence="5 6">
    <name type="scientific">Clostridium intestinale DSM 6191</name>
    <dbReference type="NCBI Taxonomy" id="1121320"/>
    <lineage>
        <taxon>Bacteria</taxon>
        <taxon>Bacillati</taxon>
        <taxon>Bacillota</taxon>
        <taxon>Clostridia</taxon>
        <taxon>Eubacteriales</taxon>
        <taxon>Clostridiaceae</taxon>
        <taxon>Clostridium</taxon>
    </lineage>
</organism>
<evidence type="ECO:0000256" key="1">
    <source>
        <dbReference type="ARBA" id="ARBA00023015"/>
    </source>
</evidence>
<dbReference type="PANTHER" id="PTHR44846">
    <property type="entry name" value="MANNOSYL-D-GLYCERATE TRANSPORT/METABOLISM SYSTEM REPRESSOR MNGR-RELATED"/>
    <property type="match status" value="1"/>
</dbReference>
<dbReference type="GO" id="GO:0003700">
    <property type="term" value="F:DNA-binding transcription factor activity"/>
    <property type="evidence" value="ECO:0007669"/>
    <property type="project" value="InterPro"/>
</dbReference>
<dbReference type="SUPFAM" id="SSF64288">
    <property type="entry name" value="Chorismate lyase-like"/>
    <property type="match status" value="1"/>
</dbReference>
<evidence type="ECO:0000256" key="2">
    <source>
        <dbReference type="ARBA" id="ARBA00023125"/>
    </source>
</evidence>
<dbReference type="PROSITE" id="PS50949">
    <property type="entry name" value="HTH_GNTR"/>
    <property type="match status" value="1"/>
</dbReference>
<dbReference type="InterPro" id="IPR028978">
    <property type="entry name" value="Chorismate_lyase_/UTRA_dom_sf"/>
</dbReference>
<dbReference type="GO" id="GO:0045892">
    <property type="term" value="P:negative regulation of DNA-templated transcription"/>
    <property type="evidence" value="ECO:0007669"/>
    <property type="project" value="TreeGrafter"/>
</dbReference>
<dbReference type="Pfam" id="PF07702">
    <property type="entry name" value="UTRA"/>
    <property type="match status" value="1"/>
</dbReference>
<dbReference type="SUPFAM" id="SSF46785">
    <property type="entry name" value="Winged helix' DNA-binding domain"/>
    <property type="match status" value="1"/>
</dbReference>
<dbReference type="GO" id="GO:0003677">
    <property type="term" value="F:DNA binding"/>
    <property type="evidence" value="ECO:0007669"/>
    <property type="project" value="UniProtKB-KW"/>
</dbReference>
<accession>A0A1M5W908</accession>
<reference evidence="5 6" key="1">
    <citation type="submission" date="2016-11" db="EMBL/GenBank/DDBJ databases">
        <authorList>
            <person name="Jaros S."/>
            <person name="Januszkiewicz K."/>
            <person name="Wedrychowicz H."/>
        </authorList>
    </citation>
    <scope>NUCLEOTIDE SEQUENCE [LARGE SCALE GENOMIC DNA]</scope>
    <source>
        <strain evidence="5 6">DSM 6191</strain>
    </source>
</reference>
<dbReference type="PRINTS" id="PR00035">
    <property type="entry name" value="HTHGNTR"/>
</dbReference>
<dbReference type="SMART" id="SM00345">
    <property type="entry name" value="HTH_GNTR"/>
    <property type="match status" value="1"/>
</dbReference>
<dbReference type="InterPro" id="IPR036388">
    <property type="entry name" value="WH-like_DNA-bd_sf"/>
</dbReference>
<dbReference type="CDD" id="cd07377">
    <property type="entry name" value="WHTH_GntR"/>
    <property type="match status" value="1"/>
</dbReference>
<sequence length="237" mass="26983">MENTTQTKYELVIDYVLSNIKNGLYRPHQMIESENELSDKLNVSRVTVRKGLEELVNSKVLNKKKGIGTFVNPLPKYFGFKSGVGFSSEAKKRGLKPSTELLSLEKLQADEDISEALQVPVDSPIWKVERIRYANNIAICYELEYFDANIVKEIPEEVSKTSIYEYLSSLGITYEYVDQKITAVNANQKLATYLNIQENSALIHMEISACLSNGKPFNIGNSYYQTDSFYLVQTIYK</sequence>
<keyword evidence="1" id="KW-0805">Transcription regulation</keyword>
<dbReference type="InterPro" id="IPR000524">
    <property type="entry name" value="Tscrpt_reg_HTH_GntR"/>
</dbReference>
<dbReference type="SMART" id="SM00866">
    <property type="entry name" value="UTRA"/>
    <property type="match status" value="1"/>
</dbReference>
<dbReference type="InterPro" id="IPR036390">
    <property type="entry name" value="WH_DNA-bd_sf"/>
</dbReference>
<evidence type="ECO:0000313" key="6">
    <source>
        <dbReference type="Proteomes" id="UP000184241"/>
    </source>
</evidence>